<dbReference type="Pfam" id="PF14111">
    <property type="entry name" value="DUF4283"/>
    <property type="match status" value="1"/>
</dbReference>
<evidence type="ECO:0000259" key="2">
    <source>
        <dbReference type="PROSITE" id="PS50878"/>
    </source>
</evidence>
<feature type="compositionally biased region" description="Polar residues" evidence="1">
    <location>
        <begin position="1971"/>
        <end position="1981"/>
    </location>
</feature>
<name>A0A8T2EXN3_9BRAS</name>
<dbReference type="InterPro" id="IPR004242">
    <property type="entry name" value="Transposase_21"/>
</dbReference>
<comment type="caution">
    <text evidence="3">The sequence shown here is derived from an EMBL/GenBank/DDBJ whole genome shotgun (WGS) entry which is preliminary data.</text>
</comment>
<feature type="compositionally biased region" description="Low complexity" evidence="1">
    <location>
        <begin position="1926"/>
        <end position="1935"/>
    </location>
</feature>
<dbReference type="InterPro" id="IPR004252">
    <property type="entry name" value="Probable_transposase_24"/>
</dbReference>
<dbReference type="Pfam" id="PF13952">
    <property type="entry name" value="DUF4216"/>
    <property type="match status" value="1"/>
</dbReference>
<evidence type="ECO:0000256" key="1">
    <source>
        <dbReference type="SAM" id="MobiDB-lite"/>
    </source>
</evidence>
<dbReference type="InterPro" id="IPR025312">
    <property type="entry name" value="DUF4216"/>
</dbReference>
<dbReference type="InterPro" id="IPR052343">
    <property type="entry name" value="Retrotransposon-Effector_Assoc"/>
</dbReference>
<dbReference type="Pfam" id="PF02992">
    <property type="entry name" value="Transposase_21"/>
    <property type="match status" value="1"/>
</dbReference>
<feature type="compositionally biased region" description="Pro residues" evidence="1">
    <location>
        <begin position="1948"/>
        <end position="1958"/>
    </location>
</feature>
<keyword evidence="3" id="KW-0695">RNA-directed DNA polymerase</keyword>
<dbReference type="InterPro" id="IPR000477">
    <property type="entry name" value="RT_dom"/>
</dbReference>
<dbReference type="Pfam" id="PF00078">
    <property type="entry name" value="RVT_1"/>
    <property type="match status" value="1"/>
</dbReference>
<dbReference type="InterPro" id="IPR025558">
    <property type="entry name" value="DUF4283"/>
</dbReference>
<dbReference type="CDD" id="cd01650">
    <property type="entry name" value="RT_nLTR_like"/>
    <property type="match status" value="1"/>
</dbReference>
<evidence type="ECO:0000313" key="3">
    <source>
        <dbReference type="EMBL" id="KAG7627100.1"/>
    </source>
</evidence>
<dbReference type="InterPro" id="IPR025836">
    <property type="entry name" value="Zn_knuckle_CX2CX4HX4C"/>
</dbReference>
<reference evidence="3 4" key="1">
    <citation type="submission" date="2020-12" db="EMBL/GenBank/DDBJ databases">
        <title>Concerted genomic and epigenomic changes stabilize Arabidopsis allopolyploids.</title>
        <authorList>
            <person name="Chen Z."/>
        </authorList>
    </citation>
    <scope>NUCLEOTIDE SEQUENCE [LARGE SCALE GENOMIC DNA]</scope>
    <source>
        <strain evidence="3">Allo738</strain>
        <tissue evidence="3">Leaf</tissue>
    </source>
</reference>
<dbReference type="Pfam" id="PF14392">
    <property type="entry name" value="zf-CCHC_4"/>
    <property type="match status" value="1"/>
</dbReference>
<proteinExistence type="predicted"/>
<dbReference type="Pfam" id="PF03004">
    <property type="entry name" value="Transposase_24"/>
    <property type="match status" value="1"/>
</dbReference>
<gene>
    <name evidence="3" type="ORF">ISN45_At03g032380</name>
</gene>
<dbReference type="PANTHER" id="PTHR46890:SF48">
    <property type="entry name" value="RNA-DIRECTED DNA POLYMERASE"/>
    <property type="match status" value="1"/>
</dbReference>
<dbReference type="PANTHER" id="PTHR46890">
    <property type="entry name" value="NON-LTR RETROLELEMENT REVERSE TRANSCRIPTASE-LIKE PROTEIN-RELATED"/>
    <property type="match status" value="1"/>
</dbReference>
<dbReference type="PROSITE" id="PS50878">
    <property type="entry name" value="RT_POL"/>
    <property type="match status" value="1"/>
</dbReference>
<feature type="region of interest" description="Disordered" evidence="1">
    <location>
        <begin position="223"/>
        <end position="245"/>
    </location>
</feature>
<evidence type="ECO:0000313" key="4">
    <source>
        <dbReference type="Proteomes" id="UP000694240"/>
    </source>
</evidence>
<keyword evidence="4" id="KW-1185">Reference proteome</keyword>
<feature type="region of interest" description="Disordered" evidence="1">
    <location>
        <begin position="1886"/>
        <end position="1984"/>
    </location>
</feature>
<dbReference type="Proteomes" id="UP000694240">
    <property type="component" value="Chromosome 3"/>
</dbReference>
<protein>
    <submittedName>
        <fullName evidence="3">Reverse transcriptase domain</fullName>
    </submittedName>
</protein>
<dbReference type="EMBL" id="JAEFBK010000003">
    <property type="protein sequence ID" value="KAG7627100.1"/>
    <property type="molecule type" value="Genomic_DNA"/>
</dbReference>
<feature type="domain" description="Reverse transcriptase" evidence="2">
    <location>
        <begin position="624"/>
        <end position="906"/>
    </location>
</feature>
<keyword evidence="3" id="KW-0548">Nucleotidyltransferase</keyword>
<sequence>MADNLRRAVQDINLGVDDVPVALSAAVVAQAAAENRFILMGHPVMPRRHNLRSIVASMPRVWGQAGLVHERIVPGNQFQFIFPSEESLETVIRRGPWAFNDRMLLLQRWTPLENPPLLNFINFWIQIRGIPFHFLSREVIGEIGRAIGNVLNIDFDAEAAARVEFVRVQISWDVDQPLRFQRYFQFQAGVNTLLRFRYERLHSFCEVCGMLTHDSGACLILNGGPDSNSEEDEENGGPGLQPVIAEPDEETHPLEDIDPLHNALEEDADLGDNQRDLYSRYSAVIHPRLDIMEQTMKTQEAMVADRGKGKREDYLDQNDESAKSKMVIREMGEGKRYSHDIWCCLDRSMANTEWLASYPSTQTEFLPFEGSDHRPLITNITSLLSRRYGTFRYDKRLFFKDGFQEKAMESWNADTATESLNRKIARCRQSMATWKRRNRTNSAVQIEVLKRRLDFALSNTGFTTQDIHYIRQELSKAYRDEDLYWRLKSRNNWKNFGDRNTKYFYSATKSRLARNRILSTEDDAGLFHHGDSKIGKIAEEYFNNLFTSTRENHINYQSIFEGFQRRVSDSTNNELVREITDEEITIAAFDIGEDKAPGPDGLTRAFYQQFWPHIKEAVFKEVRAFFSTGELEAGTNHTNICLIPKPAVPRTMSDFRPIALCNVSYKIISKILVGRLKNHLSGIVSETQAAFIPGRNIMDNVIIAHEMLHSLKSRKRWARSYMAVKTDISKAYDRLEWSVLEDTMRHMGFDEKYITWIMKCVSSVTFYVLVNGSPYGYISPTRGIRQGDPLSPYLFIMCSEVLSHLLTNATAVNKLKGMKISSTGPTVNHLLFADDALFFCHAHPKSCSTIMEILKLYEHVSGQAVNLHKSAITFGSKVKQQVKTQLRRILYIHNDGGGGKYLGLPEQIGGKKKEIFNYIVTCVQQKTKGWSNRFLSEAGKEILIKTVALALPVYTMNVFKLPKSRCDDINALLATYWWSKGQDKKSMHWFAWRRLTLPKKEGGLGFRDISKFNSAMLAKQAWRILQSPTSLLSRVLRGRYFETTNILHAGVGRKPSFIWRSLLEGRDLLKNGLRILIGNGNETNTWTDPWLPTHPPRPPQRRNESITTHPTVQHLMHENTRLWNKEVIEELIVEEDAAIIQNIRLSLKSFPDLLGWNYTKNGEYSVKSGYWLSFFHNNLSFDDKFRLVLQVCNNARLDDITRQLPLWILWRIWKSRNLLVYQRRGSSWSDDIQKAITDACEWLPTQSELMTRAGRGHMQYGWKKPNHGFMKCNYDCSYRQGGLDTNAGWIIRNEAGTFVMAAQSKGRQCNSVLEAELQGLLMAMQHTWYLFLTILNSGPNHPRASLDVFLQPLIEELKELWSTGVDPYDVSLSQNFNLKAVLLWTISDFPAYSMLSRWTTHGKLSCPVCMESTKSFYLPNGRKTCWFDCHRRFLPHGHPSHRNRKDFLKGRDASSEYPPESLTGKQVYYERLASVNPPKTKDVGGNGHEKKMQGYGKEHNWHKESILWELSYWKDLNLRHNIDVMHTEKNFLDNIMNTLMSVKGKSKDNIMSRLDIEKFCSRPGLHIDSNGKAPFPAYTLTEEAKQSLLQCVKHDIRFPDGYSSDLASCVDLDNGKFSGMKSHDCHVFMERLLPFIFAELLDRNVHLALSGNILEHYFSISYLGSRDCARTFEQGTLTDIIELEYEGIVNLRITLFKCKWYDPKIGRGTRRSHGGVVDVLSTRKYNKYEPFILGSQADQVCYIPYPYTKKPKNIWFNVLKVNPRGNISGEYENNDPTLLQTENDDDVLLTTIEDLVLETPVANLNPIILDYDVGDAEPEDEFRCNLSSSDKDEVEDEDIDLLLLLLRSIDLLRSLTFNLFDLLRPLLLLLFNLFIWLTIMPIAGRGGSRKRKTTPNVTQRAGTVGSRLANLPPQYNFTPAPAVQVPATEPAQPQHQAPPPLSEEVHYTPPPTTPPQQTPPQSRDSDAPANSHPSSQGNNFQEEVPGTLPELQEDSAVALQATLSVPNREQWCCVLSLIPKPKTEWFTRDRGSKLVRKITRIFTQKFNAPYYNWSCVPLDKRERLFLEFAKTHHWDPLITGTVQYYFNEIVKRRLNEMVSTARRTREQPPWIGETLWRTVCDYWDTEEAHKRSKTYSKARLSDCNGLGLHVHYSGPKSFQKIQDELEEKMGRPVPLGENVREKLSELEAAASAVSDGSSRPRDLTLDEYTAIFLGSTERDARGNPYGLGCLKETLGSANCQLPGDSTFKALEERLQEAPRQIEEQAAYNEKRDAEIAAQEAETARVITEQKDKLEHLSLVEKYLRQTDPQFLDFIATHSSTSTKRIPITPPSNDP</sequence>
<dbReference type="GO" id="GO:0003964">
    <property type="term" value="F:RNA-directed DNA polymerase activity"/>
    <property type="evidence" value="ECO:0007669"/>
    <property type="project" value="UniProtKB-KW"/>
</dbReference>
<accession>A0A8T2EXN3</accession>
<keyword evidence="3" id="KW-0808">Transferase</keyword>
<organism evidence="3 4">
    <name type="scientific">Arabidopsis thaliana x Arabidopsis arenosa</name>
    <dbReference type="NCBI Taxonomy" id="1240361"/>
    <lineage>
        <taxon>Eukaryota</taxon>
        <taxon>Viridiplantae</taxon>
        <taxon>Streptophyta</taxon>
        <taxon>Embryophyta</taxon>
        <taxon>Tracheophyta</taxon>
        <taxon>Spermatophyta</taxon>
        <taxon>Magnoliopsida</taxon>
        <taxon>eudicotyledons</taxon>
        <taxon>Gunneridae</taxon>
        <taxon>Pentapetalae</taxon>
        <taxon>rosids</taxon>
        <taxon>malvids</taxon>
        <taxon>Brassicales</taxon>
        <taxon>Brassicaceae</taxon>
        <taxon>Camelineae</taxon>
        <taxon>Arabidopsis</taxon>
    </lineage>
</organism>